<accession>A0ABU4CRL6</accession>
<gene>
    <name evidence="2" type="ORF">R3Q59_35705</name>
</gene>
<sequence length="401" mass="42903">MIEQMRVLSFTHFVQGPAATQYLADLGADVITVEPLSGAWERREGSGGIHLEGRSVTFLSVNRNKRSVAIDLKHPDAATALEPLVASADVLLENYRGGALERLGLGYEAVRRINPRIIYASATGWGSRGPMANRPGVDLLVQARTGLASATGTPGDPHAAGTPVVDHHGAALLAMGVLAAYARRLTTGEGTRVEASLLAAGLDLQAESFALYHSGGRRREDLDRHDALACWSIDAPYGIYRLADGASVALAISGAMDDLGAALGSDELEAFDAAARRSRRQEYTELLVGVLGTLTYQEVEQRLAPAGFWFERVADYDDVLTDPQVVAEDLVARMPVGDTHARVLRHPVRYDGARPSVTRQPAELGGHTREVLREVGLAEDRIDALFASGVVAEPQTAKVDS</sequence>
<evidence type="ECO:0000256" key="1">
    <source>
        <dbReference type="ARBA" id="ARBA00022679"/>
    </source>
</evidence>
<dbReference type="Pfam" id="PF02515">
    <property type="entry name" value="CoA_transf_3"/>
    <property type="match status" value="1"/>
</dbReference>
<dbReference type="RefSeq" id="WP_317571156.1">
    <property type="nucleotide sequence ID" value="NZ_JAWLKA010000029.1"/>
</dbReference>
<evidence type="ECO:0000313" key="2">
    <source>
        <dbReference type="EMBL" id="MDV6285835.1"/>
    </source>
</evidence>
<dbReference type="Proteomes" id="UP001185737">
    <property type="component" value="Unassembled WGS sequence"/>
</dbReference>
<dbReference type="PANTHER" id="PTHR48207">
    <property type="entry name" value="SUCCINATE--HYDROXYMETHYLGLUTARATE COA-TRANSFERASE"/>
    <property type="match status" value="1"/>
</dbReference>
<dbReference type="SUPFAM" id="SSF89796">
    <property type="entry name" value="CoA-transferase family III (CaiB/BaiF)"/>
    <property type="match status" value="1"/>
</dbReference>
<name>A0ABU4CRL6_RHOJO</name>
<dbReference type="InterPro" id="IPR044855">
    <property type="entry name" value="CoA-Trfase_III_dom3_sf"/>
</dbReference>
<keyword evidence="1" id="KW-0808">Transferase</keyword>
<dbReference type="InterPro" id="IPR003673">
    <property type="entry name" value="CoA-Trfase_fam_III"/>
</dbReference>
<dbReference type="Gene3D" id="3.40.50.10540">
    <property type="entry name" value="Crotonobetainyl-coa:carnitine coa-transferase, domain 1"/>
    <property type="match status" value="1"/>
</dbReference>
<keyword evidence="3" id="KW-1185">Reference proteome</keyword>
<dbReference type="PANTHER" id="PTHR48207:SF4">
    <property type="entry name" value="BLL6097 PROTEIN"/>
    <property type="match status" value="1"/>
</dbReference>
<reference evidence="2 3" key="1">
    <citation type="submission" date="2023-10" db="EMBL/GenBank/DDBJ databases">
        <title>Development of a sustainable strategy for remediation of hydrocarbon-contaminated territories based on the waste exchange concept.</title>
        <authorList>
            <person name="Krivoruchko A."/>
        </authorList>
    </citation>
    <scope>NUCLEOTIDE SEQUENCE [LARGE SCALE GENOMIC DNA]</scope>
    <source>
        <strain evidence="2 3">IEGM 60</strain>
    </source>
</reference>
<organism evidence="2 3">
    <name type="scientific">Rhodococcus jostii</name>
    <dbReference type="NCBI Taxonomy" id="132919"/>
    <lineage>
        <taxon>Bacteria</taxon>
        <taxon>Bacillati</taxon>
        <taxon>Actinomycetota</taxon>
        <taxon>Actinomycetes</taxon>
        <taxon>Mycobacteriales</taxon>
        <taxon>Nocardiaceae</taxon>
        <taxon>Rhodococcus</taxon>
    </lineage>
</organism>
<dbReference type="InterPro" id="IPR050483">
    <property type="entry name" value="CoA-transferase_III_domain"/>
</dbReference>
<proteinExistence type="predicted"/>
<dbReference type="Gene3D" id="3.30.1540.10">
    <property type="entry name" value="formyl-coa transferase, domain 3"/>
    <property type="match status" value="1"/>
</dbReference>
<dbReference type="InterPro" id="IPR023606">
    <property type="entry name" value="CoA-Trfase_III_dom_1_sf"/>
</dbReference>
<evidence type="ECO:0000313" key="3">
    <source>
        <dbReference type="Proteomes" id="UP001185737"/>
    </source>
</evidence>
<protein>
    <submittedName>
        <fullName evidence="2">CaiB/BaiF CoA-transferase family protein</fullName>
    </submittedName>
</protein>
<dbReference type="EMBL" id="JAWLKA010000029">
    <property type="protein sequence ID" value="MDV6285835.1"/>
    <property type="molecule type" value="Genomic_DNA"/>
</dbReference>
<comment type="caution">
    <text evidence="2">The sequence shown here is derived from an EMBL/GenBank/DDBJ whole genome shotgun (WGS) entry which is preliminary data.</text>
</comment>